<dbReference type="CDD" id="cd02440">
    <property type="entry name" value="AdoMet_MTases"/>
    <property type="match status" value="1"/>
</dbReference>
<keyword evidence="1" id="KW-0489">Methyltransferase</keyword>
<dbReference type="AlphaFoldDB" id="A0A7H0HXZ6"/>
<organism evidence="1 2">
    <name type="scientific">Streptomyces genisteinicus</name>
    <dbReference type="NCBI Taxonomy" id="2768068"/>
    <lineage>
        <taxon>Bacteria</taxon>
        <taxon>Bacillati</taxon>
        <taxon>Actinomycetota</taxon>
        <taxon>Actinomycetes</taxon>
        <taxon>Kitasatosporales</taxon>
        <taxon>Streptomycetaceae</taxon>
        <taxon>Streptomyces</taxon>
    </lineage>
</organism>
<reference evidence="1 2" key="1">
    <citation type="submission" date="2020-08" db="EMBL/GenBank/DDBJ databases">
        <title>A novel species.</title>
        <authorList>
            <person name="Gao J."/>
        </authorList>
    </citation>
    <scope>NUCLEOTIDE SEQUENCE [LARGE SCALE GENOMIC DNA]</scope>
    <source>
        <strain evidence="1 2">CRPJ-33</strain>
    </source>
</reference>
<dbReference type="Gene3D" id="3.40.50.150">
    <property type="entry name" value="Vaccinia Virus protein VP39"/>
    <property type="match status" value="1"/>
</dbReference>
<accession>A0A7H0HXZ6</accession>
<keyword evidence="1" id="KW-0808">Transferase</keyword>
<dbReference type="KEGG" id="sgj:IAG43_22435"/>
<proteinExistence type="predicted"/>
<dbReference type="InterPro" id="IPR029063">
    <property type="entry name" value="SAM-dependent_MTases_sf"/>
</dbReference>
<evidence type="ECO:0000313" key="2">
    <source>
        <dbReference type="Proteomes" id="UP000516230"/>
    </source>
</evidence>
<dbReference type="GO" id="GO:0008168">
    <property type="term" value="F:methyltransferase activity"/>
    <property type="evidence" value="ECO:0007669"/>
    <property type="project" value="UniProtKB-KW"/>
</dbReference>
<dbReference type="GO" id="GO:0032259">
    <property type="term" value="P:methylation"/>
    <property type="evidence" value="ECO:0007669"/>
    <property type="project" value="UniProtKB-KW"/>
</dbReference>
<keyword evidence="2" id="KW-1185">Reference proteome</keyword>
<dbReference type="RefSeq" id="WP_187742493.1">
    <property type="nucleotide sequence ID" value="NZ_CP060825.1"/>
</dbReference>
<protein>
    <submittedName>
        <fullName evidence="1">Class I SAM-dependent methyltransferase</fullName>
    </submittedName>
</protein>
<dbReference type="Pfam" id="PF13489">
    <property type="entry name" value="Methyltransf_23"/>
    <property type="match status" value="1"/>
</dbReference>
<sequence length="215" mass="23352">MNHSFAKVKQSHVFFEDAPGLKNYYEDWAPGYDADLADQKWVAPRVAANFVHLLASAYGTPETEIFDAGCGTGLVGSVLATLGTYEIDGVDLSENMAAEARKTNAYRKVYGGVDLSVQARDERLGRYGIVVSSGVFTLGHVRPGALLTLIEYAEPGGLILVSTRGSYATETGFEEFARSPEVTARATLHSKLPDAGYIAEEKADYWVFRRSTATP</sequence>
<name>A0A7H0HXZ6_9ACTN</name>
<dbReference type="EMBL" id="CP060825">
    <property type="protein sequence ID" value="QNP65412.1"/>
    <property type="molecule type" value="Genomic_DNA"/>
</dbReference>
<dbReference type="SUPFAM" id="SSF53335">
    <property type="entry name" value="S-adenosyl-L-methionine-dependent methyltransferases"/>
    <property type="match status" value="1"/>
</dbReference>
<dbReference type="Proteomes" id="UP000516230">
    <property type="component" value="Chromosome"/>
</dbReference>
<gene>
    <name evidence="1" type="ORF">IAG43_22435</name>
</gene>
<evidence type="ECO:0000313" key="1">
    <source>
        <dbReference type="EMBL" id="QNP65412.1"/>
    </source>
</evidence>